<evidence type="ECO:0000313" key="2">
    <source>
        <dbReference type="EMBL" id="KAG1898297.1"/>
    </source>
</evidence>
<feature type="domain" description="DEAD/DEAH-box helicase" evidence="1">
    <location>
        <begin position="48"/>
        <end position="93"/>
    </location>
</feature>
<dbReference type="GO" id="GO:0003676">
    <property type="term" value="F:nucleic acid binding"/>
    <property type="evidence" value="ECO:0007669"/>
    <property type="project" value="InterPro"/>
</dbReference>
<dbReference type="Gene3D" id="3.40.50.300">
    <property type="entry name" value="P-loop containing nucleotide triphosphate hydrolases"/>
    <property type="match status" value="1"/>
</dbReference>
<feature type="non-terminal residue" evidence="2">
    <location>
        <position position="93"/>
    </location>
</feature>
<dbReference type="RefSeq" id="XP_041223873.1">
    <property type="nucleotide sequence ID" value="XM_041373962.1"/>
</dbReference>
<keyword evidence="3" id="KW-1185">Reference proteome</keyword>
<proteinExistence type="predicted"/>
<dbReference type="InterPro" id="IPR027417">
    <property type="entry name" value="P-loop_NTPase"/>
</dbReference>
<dbReference type="AlphaFoldDB" id="A0AAD4E2B3"/>
<dbReference type="EMBL" id="JABBWK010000040">
    <property type="protein sequence ID" value="KAG1898297.1"/>
    <property type="molecule type" value="Genomic_DNA"/>
</dbReference>
<organism evidence="2 3">
    <name type="scientific">Suillus fuscotomentosus</name>
    <dbReference type="NCBI Taxonomy" id="1912939"/>
    <lineage>
        <taxon>Eukaryota</taxon>
        <taxon>Fungi</taxon>
        <taxon>Dikarya</taxon>
        <taxon>Basidiomycota</taxon>
        <taxon>Agaricomycotina</taxon>
        <taxon>Agaricomycetes</taxon>
        <taxon>Agaricomycetidae</taxon>
        <taxon>Boletales</taxon>
        <taxon>Suillineae</taxon>
        <taxon>Suillaceae</taxon>
        <taxon>Suillus</taxon>
    </lineage>
</organism>
<dbReference type="GeneID" id="64668260"/>
<dbReference type="GO" id="GO:0005524">
    <property type="term" value="F:ATP binding"/>
    <property type="evidence" value="ECO:0007669"/>
    <property type="project" value="InterPro"/>
</dbReference>
<comment type="caution">
    <text evidence="2">The sequence shown here is derived from an EMBL/GenBank/DDBJ whole genome shotgun (WGS) entry which is preliminary data.</text>
</comment>
<dbReference type="Proteomes" id="UP001195769">
    <property type="component" value="Unassembled WGS sequence"/>
</dbReference>
<accession>A0AAD4E2B3</accession>
<evidence type="ECO:0000259" key="1">
    <source>
        <dbReference type="Pfam" id="PF00270"/>
    </source>
</evidence>
<sequence length="93" mass="9982">MSISALNALENLPANFTNTLSTIQIQQVLEAFAHLDFVSKGTKIPKLFQLKALISLLAGRNVVLRAATGSGKTLCMILPLFLSPDKMAITVTP</sequence>
<gene>
    <name evidence="2" type="ORF">F5891DRAFT_931320</name>
</gene>
<reference evidence="2" key="1">
    <citation type="journal article" date="2020" name="New Phytol.">
        <title>Comparative genomics reveals dynamic genome evolution in host specialist ectomycorrhizal fungi.</title>
        <authorList>
            <person name="Lofgren L.A."/>
            <person name="Nguyen N.H."/>
            <person name="Vilgalys R."/>
            <person name="Ruytinx J."/>
            <person name="Liao H.L."/>
            <person name="Branco S."/>
            <person name="Kuo A."/>
            <person name="LaButti K."/>
            <person name="Lipzen A."/>
            <person name="Andreopoulos W."/>
            <person name="Pangilinan J."/>
            <person name="Riley R."/>
            <person name="Hundley H."/>
            <person name="Na H."/>
            <person name="Barry K."/>
            <person name="Grigoriev I.V."/>
            <person name="Stajich J.E."/>
            <person name="Kennedy P.G."/>
        </authorList>
    </citation>
    <scope>NUCLEOTIDE SEQUENCE</scope>
    <source>
        <strain evidence="2">FC203</strain>
    </source>
</reference>
<evidence type="ECO:0000313" key="3">
    <source>
        <dbReference type="Proteomes" id="UP001195769"/>
    </source>
</evidence>
<dbReference type="Pfam" id="PF00270">
    <property type="entry name" value="DEAD"/>
    <property type="match status" value="1"/>
</dbReference>
<dbReference type="InterPro" id="IPR011545">
    <property type="entry name" value="DEAD/DEAH_box_helicase_dom"/>
</dbReference>
<dbReference type="SUPFAM" id="SSF52540">
    <property type="entry name" value="P-loop containing nucleoside triphosphate hydrolases"/>
    <property type="match status" value="1"/>
</dbReference>
<protein>
    <recommendedName>
        <fullName evidence="1">DEAD/DEAH-box helicase domain-containing protein</fullName>
    </recommendedName>
</protein>
<name>A0AAD4E2B3_9AGAM</name>